<reference evidence="2 3" key="2">
    <citation type="journal article" date="2011" name="PLoS Genet.">
        <title>Caenorhabditis briggsae recombinant inbred line genotypes reveal inter-strain incompatibility and the evolution of recombination.</title>
        <authorList>
            <person name="Ross J.A."/>
            <person name="Koboldt D.C."/>
            <person name="Staisch J.E."/>
            <person name="Chamberlin H.M."/>
            <person name="Gupta B.P."/>
            <person name="Miller R.D."/>
            <person name="Baird S.E."/>
            <person name="Haag E.S."/>
        </authorList>
    </citation>
    <scope>NUCLEOTIDE SEQUENCE [LARGE SCALE GENOMIC DNA]</scope>
    <source>
        <strain evidence="2 3">AF16</strain>
    </source>
</reference>
<evidence type="ECO:0000313" key="3">
    <source>
        <dbReference type="Proteomes" id="UP000008549"/>
    </source>
</evidence>
<dbReference type="InParanoid" id="B6IJ38"/>
<dbReference type="EMBL" id="HE600983">
    <property type="protein sequence ID" value="CAS00018.1"/>
    <property type="molecule type" value="Genomic_DNA"/>
</dbReference>
<sequence length="68" mass="7900">MINSENHLHKLESGTVAESFSYNHSFLALVGIIIFSKNIAFLYSYVISDDKVIQYNNTIQNRQWLSFE</sequence>
<evidence type="ECO:0000313" key="2">
    <source>
        <dbReference type="EMBL" id="CAS00018.1"/>
    </source>
</evidence>
<dbReference type="KEGG" id="cbr:CBG_27740"/>
<reference evidence="2 3" key="1">
    <citation type="journal article" date="2003" name="PLoS Biol.">
        <title>The genome sequence of Caenorhabditis briggsae: a platform for comparative genomics.</title>
        <authorList>
            <person name="Stein L.D."/>
            <person name="Bao Z."/>
            <person name="Blasiar D."/>
            <person name="Blumenthal T."/>
            <person name="Brent M.R."/>
            <person name="Chen N."/>
            <person name="Chinwalla A."/>
            <person name="Clarke L."/>
            <person name="Clee C."/>
            <person name="Coghlan A."/>
            <person name="Coulson A."/>
            <person name="D'Eustachio P."/>
            <person name="Fitch D.H."/>
            <person name="Fulton L.A."/>
            <person name="Fulton R.E."/>
            <person name="Griffiths-Jones S."/>
            <person name="Harris T.W."/>
            <person name="Hillier L.W."/>
            <person name="Kamath R."/>
            <person name="Kuwabara P.E."/>
            <person name="Mardis E.R."/>
            <person name="Marra M.A."/>
            <person name="Miner T.L."/>
            <person name="Minx P."/>
            <person name="Mullikin J.C."/>
            <person name="Plumb R.W."/>
            <person name="Rogers J."/>
            <person name="Schein J.E."/>
            <person name="Sohrmann M."/>
            <person name="Spieth J."/>
            <person name="Stajich J.E."/>
            <person name="Wei C."/>
            <person name="Willey D."/>
            <person name="Wilson R.K."/>
            <person name="Durbin R."/>
            <person name="Waterston R.H."/>
        </authorList>
    </citation>
    <scope>NUCLEOTIDE SEQUENCE [LARGE SCALE GENOMIC DNA]</scope>
    <source>
        <strain evidence="2 3">AF16</strain>
    </source>
</reference>
<dbReference type="GeneID" id="68919189"/>
<keyword evidence="3" id="KW-1185">Reference proteome</keyword>
<name>B6IJ38_CAEBR</name>
<dbReference type="CTD" id="68919189"/>
<accession>B6IJ38</accession>
<dbReference type="RefSeq" id="XP_045099579.1">
    <property type="nucleotide sequence ID" value="XM_045239739.1"/>
</dbReference>
<organism evidence="2 3">
    <name type="scientific">Caenorhabditis briggsae</name>
    <dbReference type="NCBI Taxonomy" id="6238"/>
    <lineage>
        <taxon>Eukaryota</taxon>
        <taxon>Metazoa</taxon>
        <taxon>Ecdysozoa</taxon>
        <taxon>Nematoda</taxon>
        <taxon>Chromadorea</taxon>
        <taxon>Rhabditida</taxon>
        <taxon>Rhabditina</taxon>
        <taxon>Rhabditomorpha</taxon>
        <taxon>Rhabditoidea</taxon>
        <taxon>Rhabditidae</taxon>
        <taxon>Peloderinae</taxon>
        <taxon>Caenorhabditis</taxon>
    </lineage>
</organism>
<proteinExistence type="predicted"/>
<dbReference type="Proteomes" id="UP000008549">
    <property type="component" value="Unassembled WGS sequence"/>
</dbReference>
<dbReference type="HOGENOM" id="CLU_2796260_0_0_1"/>
<feature type="transmembrane region" description="Helical" evidence="1">
    <location>
        <begin position="26"/>
        <end position="46"/>
    </location>
</feature>
<protein>
    <submittedName>
        <fullName evidence="2">Protein CBG27740</fullName>
    </submittedName>
</protein>
<keyword evidence="1" id="KW-1133">Transmembrane helix</keyword>
<keyword evidence="1" id="KW-0812">Transmembrane</keyword>
<gene>
    <name evidence="2" type="ORF">CBG27740</name>
    <name evidence="2" type="ORF">CBG_27740</name>
</gene>
<keyword evidence="1" id="KW-0472">Membrane</keyword>
<dbReference type="AlphaFoldDB" id="B6IJ38"/>
<evidence type="ECO:0000256" key="1">
    <source>
        <dbReference type="SAM" id="Phobius"/>
    </source>
</evidence>